<feature type="transmembrane region" description="Helical" evidence="5">
    <location>
        <begin position="169"/>
        <end position="187"/>
    </location>
</feature>
<feature type="transmembrane region" description="Helical" evidence="5">
    <location>
        <begin position="36"/>
        <end position="53"/>
    </location>
</feature>
<dbReference type="Proteomes" id="UP000286701">
    <property type="component" value="Unassembled WGS sequence"/>
</dbReference>
<sequence>MPAKLKKLFPATDSLANQISYYHLMLLLISLPYDRFYSHLILISFILHTLINLRKVDITPLLTTTNIALTSVFFVTVVGTLYSINKPQAFNEWAKQVTILLFPLVFCLNPIDVKKYRDSLLLAFALSSTMAIILLYVQALRAIRFYHFPLSALFSSDFTNHNFSGPLDIHATFFSMQVAIALVFLITELLKTETTRYKGLCWFCCAILVAGIIQLGSKSVFAALLIIINITIPVFLLKGAVRIKYATATLFLSAAIITGIYQMDNLKERYITDLRTDLSKAKTGELFDPRLARWQVALKLAVQSPIIGHGSGSEVGLLKERFFEARFYRSYLAGLNAHNQFISFFIKTGIIGLLVYLGTLYFGFREAVFRRDILLFAFMVIIAAVSCSENFLDVDKGIFFYSVFFSLLVFSGNEKAEPSQHK</sequence>
<evidence type="ECO:0000256" key="2">
    <source>
        <dbReference type="ARBA" id="ARBA00022692"/>
    </source>
</evidence>
<dbReference type="RefSeq" id="WP_128532613.1">
    <property type="nucleotide sequence ID" value="NZ_SBIW01000002.1"/>
</dbReference>
<organism evidence="7 8">
    <name type="scientific">Mucilaginibacter gilvus</name>
    <dbReference type="NCBI Taxonomy" id="2305909"/>
    <lineage>
        <taxon>Bacteria</taxon>
        <taxon>Pseudomonadati</taxon>
        <taxon>Bacteroidota</taxon>
        <taxon>Sphingobacteriia</taxon>
        <taxon>Sphingobacteriales</taxon>
        <taxon>Sphingobacteriaceae</taxon>
        <taxon>Mucilaginibacter</taxon>
    </lineage>
</organism>
<comment type="subcellular location">
    <subcellularLocation>
        <location evidence="1">Membrane</location>
        <topology evidence="1">Multi-pass membrane protein</topology>
    </subcellularLocation>
</comment>
<dbReference type="GO" id="GO:0016020">
    <property type="term" value="C:membrane"/>
    <property type="evidence" value="ECO:0007669"/>
    <property type="project" value="UniProtKB-SubCell"/>
</dbReference>
<feature type="domain" description="O-antigen ligase-related" evidence="6">
    <location>
        <begin position="204"/>
        <end position="357"/>
    </location>
</feature>
<evidence type="ECO:0000256" key="1">
    <source>
        <dbReference type="ARBA" id="ARBA00004141"/>
    </source>
</evidence>
<keyword evidence="4 5" id="KW-0472">Membrane</keyword>
<dbReference type="PANTHER" id="PTHR37422:SF17">
    <property type="entry name" value="O-ANTIGEN LIGASE"/>
    <property type="match status" value="1"/>
</dbReference>
<evidence type="ECO:0000256" key="4">
    <source>
        <dbReference type="ARBA" id="ARBA00023136"/>
    </source>
</evidence>
<feature type="transmembrane region" description="Helical" evidence="5">
    <location>
        <begin position="199"/>
        <end position="215"/>
    </location>
</feature>
<comment type="caution">
    <text evidence="7">The sequence shown here is derived from an EMBL/GenBank/DDBJ whole genome shotgun (WGS) entry which is preliminary data.</text>
</comment>
<feature type="transmembrane region" description="Helical" evidence="5">
    <location>
        <begin position="373"/>
        <end position="392"/>
    </location>
</feature>
<dbReference type="Pfam" id="PF04932">
    <property type="entry name" value="Wzy_C"/>
    <property type="match status" value="1"/>
</dbReference>
<dbReference type="OrthoDB" id="1435411at2"/>
<keyword evidence="7" id="KW-0436">Ligase</keyword>
<feature type="transmembrane region" description="Helical" evidence="5">
    <location>
        <begin position="221"/>
        <end position="238"/>
    </location>
</feature>
<feature type="transmembrane region" description="Helical" evidence="5">
    <location>
        <begin position="65"/>
        <end position="84"/>
    </location>
</feature>
<feature type="transmembrane region" description="Helical" evidence="5">
    <location>
        <begin position="96"/>
        <end position="113"/>
    </location>
</feature>
<protein>
    <submittedName>
        <fullName evidence="7">O-antigen ligase family protein</fullName>
    </submittedName>
</protein>
<reference evidence="7 8" key="1">
    <citation type="submission" date="2019-01" db="EMBL/GenBank/DDBJ databases">
        <title>Mucilaginibacter antarcticum sp. nov., isolated from antarctic soil.</title>
        <authorList>
            <person name="Yan Y.-Q."/>
            <person name="Du Z.-J."/>
        </authorList>
    </citation>
    <scope>NUCLEOTIDE SEQUENCE [LARGE SCALE GENOMIC DNA]</scope>
    <source>
        <strain evidence="7 8">F01003</strain>
    </source>
</reference>
<feature type="transmembrane region" description="Helical" evidence="5">
    <location>
        <begin position="341"/>
        <end position="361"/>
    </location>
</feature>
<accession>A0A3S3VTQ9</accession>
<evidence type="ECO:0000313" key="7">
    <source>
        <dbReference type="EMBL" id="RWY55690.1"/>
    </source>
</evidence>
<evidence type="ECO:0000313" key="8">
    <source>
        <dbReference type="Proteomes" id="UP000286701"/>
    </source>
</evidence>
<keyword evidence="8" id="KW-1185">Reference proteome</keyword>
<evidence type="ECO:0000256" key="3">
    <source>
        <dbReference type="ARBA" id="ARBA00022989"/>
    </source>
</evidence>
<proteinExistence type="predicted"/>
<keyword evidence="3 5" id="KW-1133">Transmembrane helix</keyword>
<dbReference type="InterPro" id="IPR051533">
    <property type="entry name" value="WaaL-like"/>
</dbReference>
<keyword evidence="2 5" id="KW-0812">Transmembrane</keyword>
<gene>
    <name evidence="7" type="ORF">EPL05_04765</name>
</gene>
<dbReference type="GO" id="GO:0016874">
    <property type="term" value="F:ligase activity"/>
    <property type="evidence" value="ECO:0007669"/>
    <property type="project" value="UniProtKB-KW"/>
</dbReference>
<dbReference type="PANTHER" id="PTHR37422">
    <property type="entry name" value="TEICHURONIC ACID BIOSYNTHESIS PROTEIN TUAE"/>
    <property type="match status" value="1"/>
</dbReference>
<dbReference type="EMBL" id="SBIW01000002">
    <property type="protein sequence ID" value="RWY55690.1"/>
    <property type="molecule type" value="Genomic_DNA"/>
</dbReference>
<dbReference type="AlphaFoldDB" id="A0A3S3VTQ9"/>
<feature type="transmembrane region" description="Helical" evidence="5">
    <location>
        <begin position="120"/>
        <end position="139"/>
    </location>
</feature>
<name>A0A3S3VTQ9_9SPHI</name>
<dbReference type="InterPro" id="IPR007016">
    <property type="entry name" value="O-antigen_ligase-rel_domated"/>
</dbReference>
<evidence type="ECO:0000256" key="5">
    <source>
        <dbReference type="SAM" id="Phobius"/>
    </source>
</evidence>
<evidence type="ECO:0000259" key="6">
    <source>
        <dbReference type="Pfam" id="PF04932"/>
    </source>
</evidence>